<dbReference type="OrthoDB" id="10580094at2759"/>
<feature type="transmembrane region" description="Helical" evidence="2">
    <location>
        <begin position="356"/>
        <end position="376"/>
    </location>
</feature>
<feature type="transmembrane region" description="Helical" evidence="2">
    <location>
        <begin position="147"/>
        <end position="169"/>
    </location>
</feature>
<gene>
    <name evidence="3" type="ORF">AFUS01_LOCUS32</name>
</gene>
<feature type="compositionally biased region" description="Basic and acidic residues" evidence="1">
    <location>
        <begin position="88"/>
        <end position="107"/>
    </location>
</feature>
<evidence type="ECO:0000313" key="3">
    <source>
        <dbReference type="EMBL" id="CAG7629181.1"/>
    </source>
</evidence>
<feature type="transmembrane region" description="Helical" evidence="2">
    <location>
        <begin position="255"/>
        <end position="275"/>
    </location>
</feature>
<feature type="compositionally biased region" description="Basic and acidic residues" evidence="1">
    <location>
        <begin position="114"/>
        <end position="125"/>
    </location>
</feature>
<feature type="transmembrane region" description="Helical" evidence="2">
    <location>
        <begin position="176"/>
        <end position="197"/>
    </location>
</feature>
<keyword evidence="2" id="KW-0812">Transmembrane</keyword>
<dbReference type="AlphaFoldDB" id="A0A8J2JFM3"/>
<keyword evidence="2" id="KW-0472">Membrane</keyword>
<comment type="caution">
    <text evidence="3">The sequence shown here is derived from an EMBL/GenBank/DDBJ whole genome shotgun (WGS) entry which is preliminary data.</text>
</comment>
<accession>A0A8J2JFM3</accession>
<keyword evidence="2" id="KW-1133">Transmembrane helix</keyword>
<dbReference type="EMBL" id="CAJVCH010000001">
    <property type="protein sequence ID" value="CAG7629181.1"/>
    <property type="molecule type" value="Genomic_DNA"/>
</dbReference>
<feature type="transmembrane region" description="Helical" evidence="2">
    <location>
        <begin position="287"/>
        <end position="305"/>
    </location>
</feature>
<feature type="transmembrane region" description="Helical" evidence="2">
    <location>
        <begin position="415"/>
        <end position="441"/>
    </location>
</feature>
<feature type="transmembrane region" description="Helical" evidence="2">
    <location>
        <begin position="212"/>
        <end position="234"/>
    </location>
</feature>
<evidence type="ECO:0000256" key="2">
    <source>
        <dbReference type="SAM" id="Phobius"/>
    </source>
</evidence>
<feature type="region of interest" description="Disordered" evidence="1">
    <location>
        <begin position="23"/>
        <end position="44"/>
    </location>
</feature>
<sequence>MSYNSNRRPTPVPTDSILVFGREIGQLPSISESPPEKPGPTYLSSMEALNSSQERLGKEGVNSAAKDWIPPAIPTSSEKAINGSTAAESDKNVEHEPLMQNPEKTDTKLNLSSGKHENGDGDKDNGEKEFYQEGFLLHGPEESVQEALLAVFFSIFHLVWSIGIGFWHLKDGSLEAGYLTLAVVIASGIVTEMTYFFNGKLKKGKIWSSSKILSLLFLIPITLPTFVSLGNLVYAIKESKDANYIRPWTHSRIIFLVESLTLIVPQCVLQTVLLMEEVDNFPSLKGSVIAGGLLVFTGGLTFARIRYDSAKKFDRFSVGTEKYIRYAVVWACKVLWLVTHCCLIVSVRVMFGKENILAPILATLALQLIYEIPLLLSSIEAFRKMHGFLLGSFFLLPQFAALISLIVWVNVDTTVYLYNIGSCVLGMFFGAECLCILGWLLNRCTGRENDCIPNYPHIFGNVYIRMNK</sequence>
<feature type="compositionally biased region" description="Polar residues" evidence="1">
    <location>
        <begin position="74"/>
        <end position="87"/>
    </location>
</feature>
<feature type="transmembrane region" description="Helical" evidence="2">
    <location>
        <begin position="326"/>
        <end position="350"/>
    </location>
</feature>
<feature type="transmembrane region" description="Helical" evidence="2">
    <location>
        <begin position="388"/>
        <end position="409"/>
    </location>
</feature>
<evidence type="ECO:0000256" key="1">
    <source>
        <dbReference type="SAM" id="MobiDB-lite"/>
    </source>
</evidence>
<name>A0A8J2JFM3_9HEXA</name>
<proteinExistence type="predicted"/>
<dbReference type="Proteomes" id="UP000708208">
    <property type="component" value="Unassembled WGS sequence"/>
</dbReference>
<keyword evidence="4" id="KW-1185">Reference proteome</keyword>
<reference evidence="3" key="1">
    <citation type="submission" date="2021-06" db="EMBL/GenBank/DDBJ databases">
        <authorList>
            <person name="Hodson N. C."/>
            <person name="Mongue J. A."/>
            <person name="Jaron S. K."/>
        </authorList>
    </citation>
    <scope>NUCLEOTIDE SEQUENCE</scope>
</reference>
<protein>
    <recommendedName>
        <fullName evidence="5">XK-related protein</fullName>
    </recommendedName>
</protein>
<evidence type="ECO:0000313" key="4">
    <source>
        <dbReference type="Proteomes" id="UP000708208"/>
    </source>
</evidence>
<evidence type="ECO:0008006" key="5">
    <source>
        <dbReference type="Google" id="ProtNLM"/>
    </source>
</evidence>
<feature type="region of interest" description="Disordered" evidence="1">
    <location>
        <begin position="67"/>
        <end position="125"/>
    </location>
</feature>
<organism evidence="3 4">
    <name type="scientific">Allacma fusca</name>
    <dbReference type="NCBI Taxonomy" id="39272"/>
    <lineage>
        <taxon>Eukaryota</taxon>
        <taxon>Metazoa</taxon>
        <taxon>Ecdysozoa</taxon>
        <taxon>Arthropoda</taxon>
        <taxon>Hexapoda</taxon>
        <taxon>Collembola</taxon>
        <taxon>Symphypleona</taxon>
        <taxon>Sminthuridae</taxon>
        <taxon>Allacma</taxon>
    </lineage>
</organism>